<reference evidence="1" key="2">
    <citation type="journal article" date="2024" name="Heliyon">
        <title>Complete genome sequence of the novel virulent phage PMBT24 infecting Enterocloster bolteae from the human gut.</title>
        <authorList>
            <person name="Sprotte S."/>
            <person name="Brinks E."/>
            <person name="Neve H."/>
            <person name="Franz C.M.A.P."/>
        </authorList>
    </citation>
    <scope>NUCLEOTIDE SEQUENCE</scope>
</reference>
<accession>A0AAT9TRA1</accession>
<evidence type="ECO:0000313" key="1">
    <source>
        <dbReference type="EMBL" id="WDQ45506.1"/>
    </source>
</evidence>
<sequence length="147" mass="17224">MEITLTRFGICDENNKIKEIIHVRSQSMKGTITFAYKYVKKHYWDYEKMQIINCTFLRCKGGDILSKEIIKEYLVELSPVKSDAPEDEVLRNIINSDSDNATKGAKICCRMQTIYGINSITFMKNPSLIMDKFDRTLWQQAFEEIYK</sequence>
<reference evidence="1" key="1">
    <citation type="submission" date="2023-01" db="EMBL/GenBank/DDBJ databases">
        <authorList>
            <person name="Sprotte S."/>
            <person name="Brinks E."/>
        </authorList>
    </citation>
    <scope>NUCLEOTIDE SEQUENCE</scope>
</reference>
<proteinExistence type="predicted"/>
<protein>
    <submittedName>
        <fullName evidence="1">Uncharacterized protein</fullName>
    </submittedName>
</protein>
<dbReference type="EMBL" id="OQ326496">
    <property type="protein sequence ID" value="WDQ45506.1"/>
    <property type="molecule type" value="Genomic_DNA"/>
</dbReference>
<name>A0AAT9TRA1_9CAUD</name>
<organism evidence="1">
    <name type="scientific">Enterocloster phage PMBT24</name>
    <dbReference type="NCBI Taxonomy" id="3025413"/>
    <lineage>
        <taxon>Viruses</taxon>
        <taxon>Duplodnaviria</taxon>
        <taxon>Heunggongvirae</taxon>
        <taxon>Uroviricota</taxon>
        <taxon>Caudoviricetes</taxon>
    </lineage>
</organism>